<gene>
    <name evidence="2" type="ORF">Sxan_31880</name>
</gene>
<dbReference type="Pfam" id="PF10604">
    <property type="entry name" value="Polyketide_cyc2"/>
    <property type="match status" value="1"/>
</dbReference>
<comment type="caution">
    <text evidence="2">The sequence shown here is derived from an EMBL/GenBank/DDBJ whole genome shotgun (WGS) entry which is preliminary data.</text>
</comment>
<dbReference type="SUPFAM" id="SSF55961">
    <property type="entry name" value="Bet v1-like"/>
    <property type="match status" value="1"/>
</dbReference>
<dbReference type="InterPro" id="IPR023393">
    <property type="entry name" value="START-like_dom_sf"/>
</dbReference>
<dbReference type="Proteomes" id="UP000600026">
    <property type="component" value="Unassembled WGS sequence"/>
</dbReference>
<protein>
    <submittedName>
        <fullName evidence="2">Polyketide cyclase</fullName>
    </submittedName>
</protein>
<evidence type="ECO:0000313" key="3">
    <source>
        <dbReference type="Proteomes" id="UP000600026"/>
    </source>
</evidence>
<dbReference type="RefSeq" id="WP_031146529.1">
    <property type="nucleotide sequence ID" value="NZ_BNEE01000006.1"/>
</dbReference>
<dbReference type="InterPro" id="IPR019587">
    <property type="entry name" value="Polyketide_cyclase/dehydratase"/>
</dbReference>
<name>A0A919H1R9_9ACTN</name>
<sequence>MPRTFTVSDSIVVHARPADVFRHVSDPARMGEWSPENLGATVHGEPGKPGKPGEPGKPGDIRVGTVFDGRNKRGAFRWTTRCTVTAVEADALFRFRVHAIGVRRPRLPGPIATWEYRFEPVPEGTRVTETWTDDRRGWPDFAAHAFDRVATGGHSFADFQRRNIRTTLRNLKRALEPVSGTA</sequence>
<dbReference type="Gene3D" id="3.30.530.20">
    <property type="match status" value="1"/>
</dbReference>
<dbReference type="OrthoDB" id="4618973at2"/>
<keyword evidence="3" id="KW-1185">Reference proteome</keyword>
<dbReference type="EMBL" id="BNEE01000006">
    <property type="protein sequence ID" value="GHI85824.1"/>
    <property type="molecule type" value="Genomic_DNA"/>
</dbReference>
<accession>A0A919H1R9</accession>
<dbReference type="AlphaFoldDB" id="A0A919H1R9"/>
<dbReference type="CDD" id="cd07812">
    <property type="entry name" value="SRPBCC"/>
    <property type="match status" value="1"/>
</dbReference>
<feature type="region of interest" description="Disordered" evidence="1">
    <location>
        <begin position="31"/>
        <end position="61"/>
    </location>
</feature>
<evidence type="ECO:0000256" key="1">
    <source>
        <dbReference type="SAM" id="MobiDB-lite"/>
    </source>
</evidence>
<organism evidence="2 3">
    <name type="scientific">Streptomyces xanthophaeus</name>
    <dbReference type="NCBI Taxonomy" id="67385"/>
    <lineage>
        <taxon>Bacteria</taxon>
        <taxon>Bacillati</taxon>
        <taxon>Actinomycetota</taxon>
        <taxon>Actinomycetes</taxon>
        <taxon>Kitasatosporales</taxon>
        <taxon>Streptomycetaceae</taxon>
        <taxon>Streptomyces</taxon>
    </lineage>
</organism>
<evidence type="ECO:0000313" key="2">
    <source>
        <dbReference type="EMBL" id="GHI85824.1"/>
    </source>
</evidence>
<proteinExistence type="predicted"/>
<reference evidence="2" key="1">
    <citation type="submission" date="2020-09" db="EMBL/GenBank/DDBJ databases">
        <title>Whole genome shotgun sequence of Streptomyces xanthophaeus NBRC 12829.</title>
        <authorList>
            <person name="Komaki H."/>
            <person name="Tamura T."/>
        </authorList>
    </citation>
    <scope>NUCLEOTIDE SEQUENCE</scope>
    <source>
        <strain evidence="2">NBRC 12829</strain>
    </source>
</reference>